<feature type="transmembrane region" description="Helical" evidence="6">
    <location>
        <begin position="105"/>
        <end position="127"/>
    </location>
</feature>
<reference evidence="8" key="2">
    <citation type="journal article" date="2021" name="PeerJ">
        <title>Extensive microbial diversity within the chicken gut microbiome revealed by metagenomics and culture.</title>
        <authorList>
            <person name="Gilroy R."/>
            <person name="Ravi A."/>
            <person name="Getino M."/>
            <person name="Pursley I."/>
            <person name="Horton D.L."/>
            <person name="Alikhan N.F."/>
            <person name="Baker D."/>
            <person name="Gharbi K."/>
            <person name="Hall N."/>
            <person name="Watson M."/>
            <person name="Adriaenssens E.M."/>
            <person name="Foster-Nyarko E."/>
            <person name="Jarju S."/>
            <person name="Secka A."/>
            <person name="Antonio M."/>
            <person name="Oren A."/>
            <person name="Chaudhuri R.R."/>
            <person name="La Ragione R."/>
            <person name="Hildebrand F."/>
            <person name="Pallen M.J."/>
        </authorList>
    </citation>
    <scope>NUCLEOTIDE SEQUENCE</scope>
    <source>
        <strain evidence="8">17213</strain>
    </source>
</reference>
<comment type="subcellular location">
    <subcellularLocation>
        <location evidence="1">Cell membrane</location>
        <topology evidence="1">Multi-pass membrane protein</topology>
    </subcellularLocation>
</comment>
<dbReference type="PROSITE" id="PS50850">
    <property type="entry name" value="MFS"/>
    <property type="match status" value="1"/>
</dbReference>
<dbReference type="Proteomes" id="UP000823631">
    <property type="component" value="Unassembled WGS sequence"/>
</dbReference>
<evidence type="ECO:0000259" key="7">
    <source>
        <dbReference type="PROSITE" id="PS50850"/>
    </source>
</evidence>
<dbReference type="InterPro" id="IPR020846">
    <property type="entry name" value="MFS_dom"/>
</dbReference>
<dbReference type="GO" id="GO:0005886">
    <property type="term" value="C:plasma membrane"/>
    <property type="evidence" value="ECO:0007669"/>
    <property type="project" value="UniProtKB-SubCell"/>
</dbReference>
<keyword evidence="5 6" id="KW-0472">Membrane</keyword>
<feature type="transmembrane region" description="Helical" evidence="6">
    <location>
        <begin position="168"/>
        <end position="189"/>
    </location>
</feature>
<evidence type="ECO:0000256" key="2">
    <source>
        <dbReference type="ARBA" id="ARBA00022475"/>
    </source>
</evidence>
<dbReference type="AlphaFoldDB" id="A0A9D9GNM2"/>
<reference evidence="8" key="1">
    <citation type="submission" date="2020-10" db="EMBL/GenBank/DDBJ databases">
        <authorList>
            <person name="Gilroy R."/>
        </authorList>
    </citation>
    <scope>NUCLEOTIDE SEQUENCE</scope>
    <source>
        <strain evidence="8">17213</strain>
    </source>
</reference>
<evidence type="ECO:0000256" key="5">
    <source>
        <dbReference type="ARBA" id="ARBA00023136"/>
    </source>
</evidence>
<feature type="transmembrane region" description="Helical" evidence="6">
    <location>
        <begin position="334"/>
        <end position="356"/>
    </location>
</feature>
<evidence type="ECO:0000256" key="6">
    <source>
        <dbReference type="SAM" id="Phobius"/>
    </source>
</evidence>
<feature type="transmembrane region" description="Helical" evidence="6">
    <location>
        <begin position="12"/>
        <end position="37"/>
    </location>
</feature>
<evidence type="ECO:0000313" key="8">
    <source>
        <dbReference type="EMBL" id="MBO8415282.1"/>
    </source>
</evidence>
<feature type="transmembrane region" description="Helical" evidence="6">
    <location>
        <begin position="210"/>
        <end position="231"/>
    </location>
</feature>
<feature type="transmembrane region" description="Helical" evidence="6">
    <location>
        <begin position="49"/>
        <end position="68"/>
    </location>
</feature>
<gene>
    <name evidence="8" type="ORF">IAB19_02750</name>
</gene>
<keyword evidence="3 6" id="KW-0812">Transmembrane</keyword>
<organism evidence="8 9">
    <name type="scientific">Candidatus Avisuccinivibrio stercorigallinarum</name>
    <dbReference type="NCBI Taxonomy" id="2840704"/>
    <lineage>
        <taxon>Bacteria</taxon>
        <taxon>Pseudomonadati</taxon>
        <taxon>Pseudomonadota</taxon>
        <taxon>Gammaproteobacteria</taxon>
        <taxon>Aeromonadales</taxon>
        <taxon>Succinivibrionaceae</taxon>
        <taxon>Succinivibrionaceae incertae sedis</taxon>
        <taxon>Candidatus Avisuccinivibrio</taxon>
    </lineage>
</organism>
<dbReference type="InterPro" id="IPR011701">
    <property type="entry name" value="MFS"/>
</dbReference>
<feature type="transmembrane region" description="Helical" evidence="6">
    <location>
        <begin position="139"/>
        <end position="162"/>
    </location>
</feature>
<name>A0A9D9GNM2_9GAMM</name>
<dbReference type="Gene3D" id="1.20.1250.20">
    <property type="entry name" value="MFS general substrate transporter like domains"/>
    <property type="match status" value="1"/>
</dbReference>
<dbReference type="PANTHER" id="PTHR43124:SF3">
    <property type="entry name" value="CHLORAMPHENICOL EFFLUX PUMP RV0191"/>
    <property type="match status" value="1"/>
</dbReference>
<protein>
    <submittedName>
        <fullName evidence="8">MFS transporter</fullName>
    </submittedName>
</protein>
<dbReference type="Pfam" id="PF07690">
    <property type="entry name" value="MFS_1"/>
    <property type="match status" value="1"/>
</dbReference>
<evidence type="ECO:0000256" key="1">
    <source>
        <dbReference type="ARBA" id="ARBA00004651"/>
    </source>
</evidence>
<keyword evidence="2" id="KW-1003">Cell membrane</keyword>
<feature type="transmembrane region" description="Helical" evidence="6">
    <location>
        <begin position="368"/>
        <end position="385"/>
    </location>
</feature>
<comment type="caution">
    <text evidence="8">The sequence shown here is derived from an EMBL/GenBank/DDBJ whole genome shotgun (WGS) entry which is preliminary data.</text>
</comment>
<evidence type="ECO:0000256" key="3">
    <source>
        <dbReference type="ARBA" id="ARBA00022692"/>
    </source>
</evidence>
<dbReference type="CDD" id="cd17324">
    <property type="entry name" value="MFS_NepI_like"/>
    <property type="match status" value="1"/>
</dbReference>
<dbReference type="InterPro" id="IPR050189">
    <property type="entry name" value="MFS_Efflux_Transporters"/>
</dbReference>
<evidence type="ECO:0000313" key="9">
    <source>
        <dbReference type="Proteomes" id="UP000823631"/>
    </source>
</evidence>
<dbReference type="SUPFAM" id="SSF103473">
    <property type="entry name" value="MFS general substrate transporter"/>
    <property type="match status" value="1"/>
</dbReference>
<dbReference type="PANTHER" id="PTHR43124">
    <property type="entry name" value="PURINE EFFLUX PUMP PBUE"/>
    <property type="match status" value="1"/>
</dbReference>
<sequence>MAGESRKGVREGLIILILSLGVFGIINTEMGVVGIVPQIAERFAVSVPAAGWTVSIFALMVAAAAPVMPLVLSGVERKRLMIITLGLFTLSNVIALLASEFWQLLLARALPALLHPVYVSMAFTLAAKACGEGHEARGISRIFVGVSAGMVLGVPAATFVTTHLSYEAAMGMFALINALVLAATVFFVPAVPGVKSSIGAQLSLLKRPQLLVSVLTFVFINGAMFGFFSFMSDFLNQVAGFDFDRISLILLCYGLSNILGNLIGGRLFDRRRSFYVITLPAAMLALHLLLYVLGGSAAAAVILLVCVGLCAGFINIAGQYLISSAAREAPDFANGLFLTAANFGTMTGTMLCGLFIDAAGTRASLFGAFIYLALSLGCLALRFALSRRGAAAANVQAALS</sequence>
<keyword evidence="4 6" id="KW-1133">Transmembrane helix</keyword>
<dbReference type="InterPro" id="IPR036259">
    <property type="entry name" value="MFS_trans_sf"/>
</dbReference>
<dbReference type="GO" id="GO:0022857">
    <property type="term" value="F:transmembrane transporter activity"/>
    <property type="evidence" value="ECO:0007669"/>
    <property type="project" value="InterPro"/>
</dbReference>
<feature type="domain" description="Major facilitator superfamily (MFS) profile" evidence="7">
    <location>
        <begin position="14"/>
        <end position="388"/>
    </location>
</feature>
<dbReference type="EMBL" id="JADINH010000050">
    <property type="protein sequence ID" value="MBO8415282.1"/>
    <property type="molecule type" value="Genomic_DNA"/>
</dbReference>
<feature type="transmembrane region" description="Helical" evidence="6">
    <location>
        <begin position="299"/>
        <end position="322"/>
    </location>
</feature>
<feature type="transmembrane region" description="Helical" evidence="6">
    <location>
        <begin position="274"/>
        <end position="293"/>
    </location>
</feature>
<feature type="transmembrane region" description="Helical" evidence="6">
    <location>
        <begin position="80"/>
        <end position="99"/>
    </location>
</feature>
<feature type="transmembrane region" description="Helical" evidence="6">
    <location>
        <begin position="243"/>
        <end position="262"/>
    </location>
</feature>
<evidence type="ECO:0000256" key="4">
    <source>
        <dbReference type="ARBA" id="ARBA00022989"/>
    </source>
</evidence>
<proteinExistence type="predicted"/>
<accession>A0A9D9GNM2</accession>